<sequence length="248" mass="28278">MYANYLRVLGSGLEEKDFYRVILDNVPEDFRAEIVRDAMEKPDGLMMDPEYLLGIVERCCAEREELEPILLSVDRLMTLKFKEGKNAYTNLLNEITLRSHFIGNKEIKEYVIVMLFMFLLPTKDKVDVDSNKLWTLAKAKEYAVKADVTDKYKYSIKKKDIPKSEAQSSTEKEEKEAVKREVSNKRLFVEEEACQAEAFIDGVGKVTCHLDSGAGANSIGVSYVTQSILDDLKKDDIVVFKDAHGRQV</sequence>
<accession>A0A0N5BL27</accession>
<dbReference type="Proteomes" id="UP000046392">
    <property type="component" value="Unplaced"/>
</dbReference>
<organism evidence="1 2">
    <name type="scientific">Strongyloides papillosus</name>
    <name type="common">Intestinal threadworm</name>
    <dbReference type="NCBI Taxonomy" id="174720"/>
    <lineage>
        <taxon>Eukaryota</taxon>
        <taxon>Metazoa</taxon>
        <taxon>Ecdysozoa</taxon>
        <taxon>Nematoda</taxon>
        <taxon>Chromadorea</taxon>
        <taxon>Rhabditida</taxon>
        <taxon>Tylenchina</taxon>
        <taxon>Panagrolaimomorpha</taxon>
        <taxon>Strongyloidoidea</taxon>
        <taxon>Strongyloididae</taxon>
        <taxon>Strongyloides</taxon>
    </lineage>
</organism>
<proteinExistence type="predicted"/>
<reference evidence="2" key="1">
    <citation type="submission" date="2017-02" db="UniProtKB">
        <authorList>
            <consortium name="WormBaseParasite"/>
        </authorList>
    </citation>
    <scope>IDENTIFICATION</scope>
</reference>
<dbReference type="WBParaSite" id="SPAL_0000662900.1">
    <property type="protein sequence ID" value="SPAL_0000662900.1"/>
    <property type="gene ID" value="SPAL_0000662900"/>
</dbReference>
<name>A0A0N5BL27_STREA</name>
<keyword evidence="1" id="KW-1185">Reference proteome</keyword>
<evidence type="ECO:0000313" key="1">
    <source>
        <dbReference type="Proteomes" id="UP000046392"/>
    </source>
</evidence>
<evidence type="ECO:0000313" key="2">
    <source>
        <dbReference type="WBParaSite" id="SPAL_0000662900.1"/>
    </source>
</evidence>
<protein>
    <submittedName>
        <fullName evidence="2">Integrase catalytic domain-containing protein</fullName>
    </submittedName>
</protein>
<dbReference type="AlphaFoldDB" id="A0A0N5BL27"/>